<evidence type="ECO:0000256" key="1">
    <source>
        <dbReference type="ARBA" id="ARBA00009727"/>
    </source>
</evidence>
<keyword evidence="8 9" id="KW-0472">Membrane</keyword>
<evidence type="ECO:0000256" key="6">
    <source>
        <dbReference type="ARBA" id="ARBA00022989"/>
    </source>
</evidence>
<dbReference type="AlphaFoldDB" id="A0A1Q3FBX3"/>
<comment type="similarity">
    <text evidence="1 9">Belongs to the YIF1 family.</text>
</comment>
<dbReference type="Pfam" id="PF03878">
    <property type="entry name" value="YIF1"/>
    <property type="match status" value="1"/>
</dbReference>
<dbReference type="GO" id="GO:0015031">
    <property type="term" value="P:protein transport"/>
    <property type="evidence" value="ECO:0007669"/>
    <property type="project" value="UniProtKB-KW"/>
</dbReference>
<evidence type="ECO:0000256" key="9">
    <source>
        <dbReference type="RuleBase" id="RU368073"/>
    </source>
</evidence>
<name>A0A1Q3FBX3_CULTA</name>
<evidence type="ECO:0000256" key="4">
    <source>
        <dbReference type="ARBA" id="ARBA00022824"/>
    </source>
</evidence>
<keyword evidence="6 9" id="KW-1133">Transmembrane helix</keyword>
<proteinExistence type="inferred from homology"/>
<dbReference type="GO" id="GO:0005793">
    <property type="term" value="C:endoplasmic reticulum-Golgi intermediate compartment"/>
    <property type="evidence" value="ECO:0007669"/>
    <property type="project" value="UniProtKB-UniRule"/>
</dbReference>
<feature type="region of interest" description="Disordered" evidence="10">
    <location>
        <begin position="80"/>
        <end position="116"/>
    </location>
</feature>
<keyword evidence="2 9" id="KW-0813">Transport</keyword>
<protein>
    <recommendedName>
        <fullName evidence="9">Protein YIF1</fullName>
    </recommendedName>
</protein>
<reference evidence="11" key="1">
    <citation type="submission" date="2017-01" db="EMBL/GenBank/DDBJ databases">
        <title>A deep insight into the sialotranscriptome of adult male and female Cluex tarsalis mosquitoes.</title>
        <authorList>
            <person name="Ribeiro J.M."/>
            <person name="Moreira F."/>
            <person name="Bernard K.A."/>
            <person name="Calvo E."/>
        </authorList>
    </citation>
    <scope>NUCLEOTIDE SEQUENCE</scope>
    <source>
        <strain evidence="11">Kern County</strain>
        <tissue evidence="11">Salivary glands</tissue>
    </source>
</reference>
<keyword evidence="7 9" id="KW-0333">Golgi apparatus</keyword>
<evidence type="ECO:0000256" key="10">
    <source>
        <dbReference type="SAM" id="MobiDB-lite"/>
    </source>
</evidence>
<dbReference type="GO" id="GO:0030134">
    <property type="term" value="C:COPII-coated ER to Golgi transport vesicle"/>
    <property type="evidence" value="ECO:0007669"/>
    <property type="project" value="TreeGrafter"/>
</dbReference>
<keyword evidence="3 9" id="KW-0812">Transmembrane</keyword>
<evidence type="ECO:0000256" key="3">
    <source>
        <dbReference type="ARBA" id="ARBA00022692"/>
    </source>
</evidence>
<dbReference type="PANTHER" id="PTHR14083:SF0">
    <property type="entry name" value="YIP1D-INTERACTING FACTOR 1, ISOFORM C"/>
    <property type="match status" value="1"/>
</dbReference>
<evidence type="ECO:0000313" key="11">
    <source>
        <dbReference type="EMBL" id="JAV25057.1"/>
    </source>
</evidence>
<keyword evidence="4 9" id="KW-0256">Endoplasmic reticulum</keyword>
<dbReference type="GO" id="GO:0006888">
    <property type="term" value="P:endoplasmic reticulum to Golgi vesicle-mediated transport"/>
    <property type="evidence" value="ECO:0007669"/>
    <property type="project" value="UniProtKB-UniRule"/>
</dbReference>
<dbReference type="GO" id="GO:0000139">
    <property type="term" value="C:Golgi membrane"/>
    <property type="evidence" value="ECO:0007669"/>
    <property type="project" value="UniProtKB-SubCell"/>
</dbReference>
<feature type="region of interest" description="Disordered" evidence="10">
    <location>
        <begin position="1"/>
        <end position="35"/>
    </location>
</feature>
<keyword evidence="5 9" id="KW-0653">Protein transport</keyword>
<feature type="transmembrane region" description="Helical" evidence="9">
    <location>
        <begin position="242"/>
        <end position="262"/>
    </location>
</feature>
<feature type="transmembrane region" description="Helical" evidence="9">
    <location>
        <begin position="274"/>
        <end position="295"/>
    </location>
</feature>
<evidence type="ECO:0000256" key="8">
    <source>
        <dbReference type="ARBA" id="ARBA00023136"/>
    </source>
</evidence>
<dbReference type="PANTHER" id="PTHR14083">
    <property type="entry name" value="YIP1 INTERACTING FACTOR HOMOLOG YIF1 PROTEIN"/>
    <property type="match status" value="1"/>
</dbReference>
<sequence>MNYNANSGARHRKLEASSGGPKKPKRVSDVNAMGTPAPMAPFNTFEQATAPPMVNNMAYGAPSPAVNQFDAYGQAYGNQYGNYPNLPQQQPPAQMNMPQPPNAGGQQPGAAPSGPGYPGQFAMFQQPIVQDMALQYGQKLADQGKELVHSQFEKYIPVTKLKYYFAVDNKYVINKLRLIFFPFTQTDWSLKYDHDNPVQPRYDINAPDLYIPTMAYITYVVLAGIVLGLQNRFSPEQLGIQASSALAYSIFELVVYTLTLYIANIPTTLKTLDLLALSGYKYASIVSILLCSIFLRKAGYYIGWLYASAALAFFLLRTLKAKVLSEPVQTQDPPSYDPYRQQQQQFEHTVGRKRKLYFLFLVTGLQPLLAFWLSMHLIPNDAVSAATSAT</sequence>
<evidence type="ECO:0000256" key="7">
    <source>
        <dbReference type="ARBA" id="ARBA00023034"/>
    </source>
</evidence>
<dbReference type="GO" id="GO:0005789">
    <property type="term" value="C:endoplasmic reticulum membrane"/>
    <property type="evidence" value="ECO:0007669"/>
    <property type="project" value="UniProtKB-SubCell"/>
</dbReference>
<comment type="subcellular location">
    <subcellularLocation>
        <location evidence="9">Endoplasmic reticulum membrane</location>
        <topology evidence="9">Multi-pass membrane protein</topology>
    </subcellularLocation>
    <subcellularLocation>
        <location evidence="9">Golgi apparatus membrane</location>
        <topology evidence="9">Multi-pass membrane protein</topology>
    </subcellularLocation>
</comment>
<feature type="transmembrane region" description="Helical" evidence="9">
    <location>
        <begin position="356"/>
        <end position="375"/>
    </location>
</feature>
<feature type="transmembrane region" description="Helical" evidence="9">
    <location>
        <begin position="209"/>
        <end position="230"/>
    </location>
</feature>
<comment type="function">
    <text evidence="9">Has a role in transport between endoplasmic reticulum and Golgi.</text>
</comment>
<accession>A0A1Q3FBX3</accession>
<dbReference type="EMBL" id="GFDL01009988">
    <property type="protein sequence ID" value="JAV25057.1"/>
    <property type="molecule type" value="Transcribed_RNA"/>
</dbReference>
<feature type="transmembrane region" description="Helical" evidence="9">
    <location>
        <begin position="301"/>
        <end position="319"/>
    </location>
</feature>
<evidence type="ECO:0000256" key="2">
    <source>
        <dbReference type="ARBA" id="ARBA00022448"/>
    </source>
</evidence>
<dbReference type="InterPro" id="IPR005578">
    <property type="entry name" value="Yif1_fam"/>
</dbReference>
<evidence type="ECO:0000256" key="5">
    <source>
        <dbReference type="ARBA" id="ARBA00022927"/>
    </source>
</evidence>
<organism evidence="11">
    <name type="scientific">Culex tarsalis</name>
    <name type="common">Encephalitis mosquito</name>
    <dbReference type="NCBI Taxonomy" id="7177"/>
    <lineage>
        <taxon>Eukaryota</taxon>
        <taxon>Metazoa</taxon>
        <taxon>Ecdysozoa</taxon>
        <taxon>Arthropoda</taxon>
        <taxon>Hexapoda</taxon>
        <taxon>Insecta</taxon>
        <taxon>Pterygota</taxon>
        <taxon>Neoptera</taxon>
        <taxon>Endopterygota</taxon>
        <taxon>Diptera</taxon>
        <taxon>Nematocera</taxon>
        <taxon>Culicoidea</taxon>
        <taxon>Culicidae</taxon>
        <taxon>Culicinae</taxon>
        <taxon>Culicini</taxon>
        <taxon>Culex</taxon>
        <taxon>Culex</taxon>
    </lineage>
</organism>